<dbReference type="Proteomes" id="UP000033121">
    <property type="component" value="Unassembled WGS sequence"/>
</dbReference>
<dbReference type="Gene3D" id="3.40.50.2000">
    <property type="entry name" value="Glycogen Phosphorylase B"/>
    <property type="match status" value="1"/>
</dbReference>
<sequence>MSLLLYNIFILLYRVALGIASSFHPKARQWVAGRRNWQEKLAKDLEFRPDAPLIWMHCASLGEFEQGRPLLEHIREKYPHYRILISFFSPSGYEIRKNWEGADIITYLPVDNPGNARRFLDLTKPALVLWVRYEFWYHYLNQLKSRQIPVILVSGLFRESQPFFKWYGNLYRHLLHCFDQLFVQEKDSVTLLNNVGITTVTLSGDTRYDRVSAIAASAPALPPIEAFVQQFPVLIAGSTWPEDEEELDHFCNHRKDLRIIFAPHEISEAHLLEMEKLLKGTIRYGQWLDHLKRGELPADRHVLIIDNIGMLSALYQYASVSYVGGGFGDDGLHNILEPAVWGKPVLFGPVFDRYPEAAGMIGAGGAFSAGNALELEKRLNDLFQDPPMAAAAGEAAKQFIRQHRGATAMIIRYLEENRLLTS</sequence>
<reference evidence="10 11" key="1">
    <citation type="submission" date="2015-04" db="EMBL/GenBank/DDBJ databases">
        <title>Whole genome shotgun sequence of Flavihumibacter petaseus NBRC 106054.</title>
        <authorList>
            <person name="Miyazawa S."/>
            <person name="Hosoyama A."/>
            <person name="Hashimoto M."/>
            <person name="Noguchi M."/>
            <person name="Tsuchikane K."/>
            <person name="Ohji S."/>
            <person name="Yamazoe A."/>
            <person name="Ichikawa N."/>
            <person name="Kimura A."/>
            <person name="Fujita N."/>
        </authorList>
    </citation>
    <scope>NUCLEOTIDE SEQUENCE [LARGE SCALE GENOMIC DNA]</scope>
    <source>
        <strain evidence="10 11">NBRC 106054</strain>
    </source>
</reference>
<keyword evidence="11" id="KW-1185">Reference proteome</keyword>
<dbReference type="PANTHER" id="PTHR42755:SF1">
    <property type="entry name" value="3-DEOXY-D-MANNO-OCTULOSONIC ACID TRANSFERASE, MITOCHONDRIAL-RELATED"/>
    <property type="match status" value="1"/>
</dbReference>
<dbReference type="STRING" id="1220578.FPE01S_01_02280"/>
<evidence type="ECO:0000313" key="11">
    <source>
        <dbReference type="Proteomes" id="UP000033121"/>
    </source>
</evidence>
<feature type="active site" description="Proton acceptor" evidence="7">
    <location>
        <position position="63"/>
    </location>
</feature>
<protein>
    <recommendedName>
        <fullName evidence="3 8">3-deoxy-D-manno-octulosonic acid transferase</fullName>
        <shortName evidence="8">Kdo transferase</shortName>
        <ecNumber evidence="2 8">2.4.99.12</ecNumber>
    </recommendedName>
    <alternativeName>
        <fullName evidence="5 8">Lipid IV(A) 3-deoxy-D-manno-octulosonic acid transferase</fullName>
    </alternativeName>
</protein>
<dbReference type="EC" id="2.4.99.12" evidence="2 8"/>
<evidence type="ECO:0000256" key="6">
    <source>
        <dbReference type="ARBA" id="ARBA00049183"/>
    </source>
</evidence>
<evidence type="ECO:0000256" key="8">
    <source>
        <dbReference type="RuleBase" id="RU365103"/>
    </source>
</evidence>
<dbReference type="OrthoDB" id="9789797at2"/>
<comment type="caution">
    <text evidence="10">The sequence shown here is derived from an EMBL/GenBank/DDBJ whole genome shotgun (WGS) entry which is preliminary data.</text>
</comment>
<comment type="similarity">
    <text evidence="8">Belongs to the glycosyltransferase group 1 family.</text>
</comment>
<comment type="function">
    <text evidence="8">Involved in lipopolysaccharide (LPS) biosynthesis. Catalyzes the transfer of 3-deoxy-D-manno-octulosonate (Kdo) residue(s) from CMP-Kdo to lipid IV(A), the tetraacyldisaccharide-1,4'-bisphosphate precursor of lipid A.</text>
</comment>
<feature type="domain" description="3-deoxy-D-manno-octulosonic-acid transferase N-terminal" evidence="9">
    <location>
        <begin position="36"/>
        <end position="209"/>
    </location>
</feature>
<evidence type="ECO:0000259" key="9">
    <source>
        <dbReference type="Pfam" id="PF04413"/>
    </source>
</evidence>
<keyword evidence="4 8" id="KW-0808">Transferase</keyword>
<dbReference type="GO" id="GO:0043842">
    <property type="term" value="F:Kdo transferase activity"/>
    <property type="evidence" value="ECO:0007669"/>
    <property type="project" value="UniProtKB-EC"/>
</dbReference>
<dbReference type="Gene3D" id="3.40.50.11720">
    <property type="entry name" value="3-Deoxy-D-manno-octulosonic-acid transferase, N-terminal domain"/>
    <property type="match status" value="1"/>
</dbReference>
<dbReference type="Pfam" id="PF04413">
    <property type="entry name" value="Glycos_transf_N"/>
    <property type="match status" value="1"/>
</dbReference>
<comment type="pathway">
    <text evidence="1 8">Bacterial outer membrane biogenesis; LPS core biosynthesis.</text>
</comment>
<gene>
    <name evidence="10" type="ORF">FPE01S_01_02280</name>
</gene>
<dbReference type="InterPro" id="IPR007507">
    <property type="entry name" value="Glycos_transf_N"/>
</dbReference>
<dbReference type="PANTHER" id="PTHR42755">
    <property type="entry name" value="3-DEOXY-MANNO-OCTULOSONATE CYTIDYLYLTRANSFERASE"/>
    <property type="match status" value="1"/>
</dbReference>
<dbReference type="GO" id="GO:0009244">
    <property type="term" value="P:lipopolysaccharide core region biosynthetic process"/>
    <property type="evidence" value="ECO:0007669"/>
    <property type="project" value="UniProtKB-UniRule"/>
</dbReference>
<evidence type="ECO:0000256" key="4">
    <source>
        <dbReference type="ARBA" id="ARBA00022679"/>
    </source>
</evidence>
<name>A0A0E9MUV7_9BACT</name>
<evidence type="ECO:0000256" key="5">
    <source>
        <dbReference type="ARBA" id="ARBA00031445"/>
    </source>
</evidence>
<accession>A0A0E9MUV7</accession>
<dbReference type="RefSeq" id="WP_046367121.1">
    <property type="nucleotide sequence ID" value="NZ_BBWV01000001.1"/>
</dbReference>
<dbReference type="EMBL" id="BBWV01000001">
    <property type="protein sequence ID" value="GAO41216.1"/>
    <property type="molecule type" value="Genomic_DNA"/>
</dbReference>
<evidence type="ECO:0000256" key="2">
    <source>
        <dbReference type="ARBA" id="ARBA00012621"/>
    </source>
</evidence>
<keyword evidence="8" id="KW-0472">Membrane</keyword>
<evidence type="ECO:0000313" key="10">
    <source>
        <dbReference type="EMBL" id="GAO41216.1"/>
    </source>
</evidence>
<keyword evidence="8" id="KW-1003">Cell membrane</keyword>
<evidence type="ECO:0000256" key="3">
    <source>
        <dbReference type="ARBA" id="ARBA00019077"/>
    </source>
</evidence>
<dbReference type="SUPFAM" id="SSF53756">
    <property type="entry name" value="UDP-Glycosyltransferase/glycogen phosphorylase"/>
    <property type="match status" value="1"/>
</dbReference>
<evidence type="ECO:0000256" key="7">
    <source>
        <dbReference type="PIRSR" id="PIRSR639901-1"/>
    </source>
</evidence>
<dbReference type="GO" id="GO:0005886">
    <property type="term" value="C:plasma membrane"/>
    <property type="evidence" value="ECO:0007669"/>
    <property type="project" value="UniProtKB-SubCell"/>
</dbReference>
<evidence type="ECO:0000256" key="1">
    <source>
        <dbReference type="ARBA" id="ARBA00004713"/>
    </source>
</evidence>
<comment type="subcellular location">
    <subcellularLocation>
        <location evidence="8">Cell membrane</location>
    </subcellularLocation>
</comment>
<dbReference type="GO" id="GO:0009245">
    <property type="term" value="P:lipid A biosynthetic process"/>
    <property type="evidence" value="ECO:0007669"/>
    <property type="project" value="TreeGrafter"/>
</dbReference>
<dbReference type="InterPro" id="IPR039901">
    <property type="entry name" value="Kdotransferase"/>
</dbReference>
<keyword evidence="8" id="KW-0448">Lipopolysaccharide biosynthesis</keyword>
<proteinExistence type="inferred from homology"/>
<dbReference type="UniPathway" id="UPA00958"/>
<dbReference type="AlphaFoldDB" id="A0A0E9MUV7"/>
<comment type="catalytic activity">
    <reaction evidence="6 8">
        <text>lipid IVA (E. coli) + CMP-3-deoxy-beta-D-manno-octulosonate = alpha-Kdo-(2-&gt;6)-lipid IVA (E. coli) + CMP + H(+)</text>
        <dbReference type="Rhea" id="RHEA:28066"/>
        <dbReference type="ChEBI" id="CHEBI:15378"/>
        <dbReference type="ChEBI" id="CHEBI:58603"/>
        <dbReference type="ChEBI" id="CHEBI:60364"/>
        <dbReference type="ChEBI" id="CHEBI:60377"/>
        <dbReference type="ChEBI" id="CHEBI:85987"/>
        <dbReference type="EC" id="2.4.99.12"/>
    </reaction>
</comment>
<dbReference type="InterPro" id="IPR038107">
    <property type="entry name" value="Glycos_transf_N_sf"/>
</dbReference>
<organism evidence="10 11">
    <name type="scientific">Flavihumibacter petaseus NBRC 106054</name>
    <dbReference type="NCBI Taxonomy" id="1220578"/>
    <lineage>
        <taxon>Bacteria</taxon>
        <taxon>Pseudomonadati</taxon>
        <taxon>Bacteroidota</taxon>
        <taxon>Chitinophagia</taxon>
        <taxon>Chitinophagales</taxon>
        <taxon>Chitinophagaceae</taxon>
        <taxon>Flavihumibacter</taxon>
    </lineage>
</organism>